<evidence type="ECO:0000313" key="4">
    <source>
        <dbReference type="Proteomes" id="UP000094472"/>
    </source>
</evidence>
<keyword evidence="4" id="KW-1185">Reference proteome</keyword>
<dbReference type="Proteomes" id="UP000094472">
    <property type="component" value="Unassembled WGS sequence"/>
</dbReference>
<dbReference type="InterPro" id="IPR038673">
    <property type="entry name" value="OprB_sf"/>
</dbReference>
<evidence type="ECO:0000313" key="3">
    <source>
        <dbReference type="EMBL" id="ODS01641.1"/>
    </source>
</evidence>
<name>A0A1E3W788_9HYPH</name>
<evidence type="ECO:0000256" key="1">
    <source>
        <dbReference type="ARBA" id="ARBA00008769"/>
    </source>
</evidence>
<dbReference type="PANTHER" id="PTHR37944:SF1">
    <property type="entry name" value="PORIN B"/>
    <property type="match status" value="1"/>
</dbReference>
<dbReference type="PANTHER" id="PTHR37944">
    <property type="entry name" value="PORIN B"/>
    <property type="match status" value="1"/>
</dbReference>
<dbReference type="GO" id="GO:0016020">
    <property type="term" value="C:membrane"/>
    <property type="evidence" value="ECO:0007669"/>
    <property type="project" value="InterPro"/>
</dbReference>
<organism evidence="3 4">
    <name type="scientific">Methyloceanibacter superfactus</name>
    <dbReference type="NCBI Taxonomy" id="1774969"/>
    <lineage>
        <taxon>Bacteria</taxon>
        <taxon>Pseudomonadati</taxon>
        <taxon>Pseudomonadota</taxon>
        <taxon>Alphaproteobacteria</taxon>
        <taxon>Hyphomicrobiales</taxon>
        <taxon>Hyphomicrobiaceae</taxon>
        <taxon>Methyloceanibacter</taxon>
    </lineage>
</organism>
<evidence type="ECO:0000256" key="2">
    <source>
        <dbReference type="RuleBase" id="RU363072"/>
    </source>
</evidence>
<dbReference type="EMBL" id="LPWF01000004">
    <property type="protein sequence ID" value="ODS01641.1"/>
    <property type="molecule type" value="Genomic_DNA"/>
</dbReference>
<dbReference type="InterPro" id="IPR052932">
    <property type="entry name" value="OprB_Porin"/>
</dbReference>
<accession>A0A1E3W788</accession>
<dbReference type="GO" id="GO:0015288">
    <property type="term" value="F:porin activity"/>
    <property type="evidence" value="ECO:0007669"/>
    <property type="project" value="InterPro"/>
</dbReference>
<sequence length="391" mass="42173">MRDGLVESGISLAGVYYSDVLANLAGGLKRGTYYDGLLHLAMYVDMYKLGFWKGLCFHTNGLQIHGQSITADAVGSLMPVSDLEATPATRLFELWVQQHLFDDRLAIKLGQLAADATYVLGGGVFLNGTWGWPSIMAINLPGGGPAYPLATPGVHAVLSPNNQLTLQVGIYNGDPAGPNCKGNPQVCNSNGLDFRLDDPPLLMIEGDYRHSQDGLAGTVKIGGFNHFGNFELQDGVSAGTSRGVDNNYGLYAIFEQFVWRAPRSEKPKGIQLFGRVVGMPSDRNVIDFYADGGISFLGMILNRPEDTLAIGVAYTGISADVDTYDLGALMSGTVDYEALLEICYTIQLDPSWTLQPDFQYFWRPGANLPNASGKIPLDNAAVVGARTTIKF</sequence>
<comment type="similarity">
    <text evidence="1 2">Belongs to the OprB family.</text>
</comment>
<protein>
    <submittedName>
        <fullName evidence="3">Uncharacterized protein</fullName>
    </submittedName>
</protein>
<comment type="caution">
    <text evidence="3">The sequence shown here is derived from an EMBL/GenBank/DDBJ whole genome shotgun (WGS) entry which is preliminary data.</text>
</comment>
<proteinExistence type="inferred from homology"/>
<dbReference type="Pfam" id="PF04966">
    <property type="entry name" value="OprB"/>
    <property type="match status" value="1"/>
</dbReference>
<dbReference type="STRING" id="1774969.AUC69_05045"/>
<dbReference type="InterPro" id="IPR007049">
    <property type="entry name" value="Carb-sel_porin_OprB"/>
</dbReference>
<reference evidence="3 4" key="1">
    <citation type="journal article" date="2016" name="Environ. Microbiol.">
        <title>New Methyloceanibacter diversity from North Sea sediments includes methanotroph containing solely the soluble methane monooxygenase.</title>
        <authorList>
            <person name="Vekeman B."/>
            <person name="Kerckhof F.M."/>
            <person name="Cremers G."/>
            <person name="de Vos P."/>
            <person name="Vandamme P."/>
            <person name="Boon N."/>
            <person name="Op den Camp H.J."/>
            <person name="Heylen K."/>
        </authorList>
    </citation>
    <scope>NUCLEOTIDE SEQUENCE [LARGE SCALE GENOMIC DNA]</scope>
    <source>
        <strain evidence="3 4">R-67175</strain>
    </source>
</reference>
<gene>
    <name evidence="3" type="ORF">AUC69_05045</name>
</gene>
<dbReference type="AlphaFoldDB" id="A0A1E3W788"/>
<dbReference type="GO" id="GO:0008643">
    <property type="term" value="P:carbohydrate transport"/>
    <property type="evidence" value="ECO:0007669"/>
    <property type="project" value="InterPro"/>
</dbReference>
<dbReference type="Gene3D" id="2.40.160.180">
    <property type="entry name" value="Carbohydrate-selective porin OprB"/>
    <property type="match status" value="1"/>
</dbReference>